<feature type="domain" description="Helicase C-terminal" evidence="11">
    <location>
        <begin position="238"/>
        <end position="382"/>
    </location>
</feature>
<keyword evidence="3" id="KW-0378">Hydrolase</keyword>
<dbReference type="GO" id="GO:0005524">
    <property type="term" value="F:ATP binding"/>
    <property type="evidence" value="ECO:0007669"/>
    <property type="project" value="UniProtKB-KW"/>
</dbReference>
<keyword evidence="7" id="KW-0234">DNA repair</keyword>
<dbReference type="GO" id="GO:0004386">
    <property type="term" value="F:helicase activity"/>
    <property type="evidence" value="ECO:0007669"/>
    <property type="project" value="UniProtKB-KW"/>
</dbReference>
<keyword evidence="6" id="KW-0238">DNA-binding</keyword>
<dbReference type="InterPro" id="IPR045628">
    <property type="entry name" value="Lhr_WH_dom"/>
</dbReference>
<dbReference type="SUPFAM" id="SSF52540">
    <property type="entry name" value="P-loop containing nucleoside triphosphate hydrolases"/>
    <property type="match status" value="1"/>
</dbReference>
<dbReference type="PANTHER" id="PTHR47962">
    <property type="entry name" value="ATP-DEPENDENT HELICASE LHR-RELATED-RELATED"/>
    <property type="match status" value="1"/>
</dbReference>
<evidence type="ECO:0000256" key="6">
    <source>
        <dbReference type="ARBA" id="ARBA00023125"/>
    </source>
</evidence>
<evidence type="ECO:0000256" key="1">
    <source>
        <dbReference type="ARBA" id="ARBA00022741"/>
    </source>
</evidence>
<dbReference type="OrthoDB" id="33870at2157"/>
<sequence length="948" mass="105235">MGESAVPGWVLELLREAGYKSLLPIQEKAFPIIYSGLNALVVAPTGSGKTEAALAPLLARLRNGRVASGGGVKVVYVTPLRALNRDLEGRVERLAGLFGYTVQVRHGDTVQSSRRRFLERPPDIVITTPESLALLLTVKRAKEVLKQARAVVVDEIHELMESKRGVELSLNLEKLELMAGRRLQRIGLSATVSRHSLYRAASLLGAGRHVSMVLDTSPKEYDVRVVVVGDEGRFWENSVKAIAELVKREGGSVLIFANTRSTVETLAFALSRELGEEVPAHHGSLSRHVRERVERDFKEGRVKAIVATSSLELGIDVGRVALVVQFLSPRQVTAMVQRAGRSGHRFGERSRAVIVTIDNIFEVLESHVIAFRAMKGDLEDISIPKKPYDALAHFMAGAAIDSEPATLEGVYKLAVSTAPYEDLKMEEVEEVAGVLRDVRVIRLGPGGKLGRSSRTYSYFYRVSMIPDEKTFKVHDVVSGRDVGEVGERFIQLRLMKASDPRSKPYIVLGGKVWKILEVDIDAGKVLVSPEGEVEGAIPAWEGELIPVDFKVAREVCSIMSLAMNDMEAGARLLRARRLDEKAMERVLDVLGETGRLWGTVLSWRRPVVEEAEGVAILYVCLGSRGNFALSLLLSKLMEGSVAVEFHYIPYAIVFKSPASRGLGRLVAHSLKTLAKLEPAERLGMLYDAVRRSRAYLVRFYQVAKRMGVVDPDATLSLDIIRKMADAMQGTPVDIETVKELVHEKLDIDALNRFLDDVNDVAVVELQRLSPLARETLTNPYLRVDAAVSLKTLGLDKIIEAKKRRLSEKRIVFLCISCGKRHEKKVAELPRGTAYRCPYCGSLALAPLPPTETGERLAEAYARKRRGAKLSREEAKLAREVEERARLYISLAVEGKARYIAEALSAQGVGPRRARSLLRELQLYGENRFYLALIKAEEDYVSNRRYWKS</sequence>
<evidence type="ECO:0000256" key="3">
    <source>
        <dbReference type="ARBA" id="ARBA00022801"/>
    </source>
</evidence>
<dbReference type="GO" id="GO:0003677">
    <property type="term" value="F:DNA binding"/>
    <property type="evidence" value="ECO:0007669"/>
    <property type="project" value="UniProtKB-KW"/>
</dbReference>
<keyword evidence="1" id="KW-0547">Nucleotide-binding</keyword>
<dbReference type="Pfam" id="PF00271">
    <property type="entry name" value="Helicase_C"/>
    <property type="match status" value="1"/>
</dbReference>
<dbReference type="PROSITE" id="PS51192">
    <property type="entry name" value="HELICASE_ATP_BIND_1"/>
    <property type="match status" value="1"/>
</dbReference>
<dbReference type="RefSeq" id="WP_131160459.1">
    <property type="nucleotide sequence ID" value="NZ_BDMD01000071.1"/>
</dbReference>
<dbReference type="PIRSF" id="PIRSF037307">
    <property type="entry name" value="Lhr-like_helic_prd"/>
    <property type="match status" value="1"/>
</dbReference>
<dbReference type="InterPro" id="IPR001650">
    <property type="entry name" value="Helicase_C-like"/>
</dbReference>
<dbReference type="InterPro" id="IPR017170">
    <property type="entry name" value="Lhr-like"/>
</dbReference>
<evidence type="ECO:0000256" key="5">
    <source>
        <dbReference type="ARBA" id="ARBA00022840"/>
    </source>
</evidence>
<evidence type="ECO:0000256" key="7">
    <source>
        <dbReference type="ARBA" id="ARBA00023204"/>
    </source>
</evidence>
<dbReference type="GO" id="GO:0140097">
    <property type="term" value="F:catalytic activity, acting on DNA"/>
    <property type="evidence" value="ECO:0007669"/>
    <property type="project" value="UniProtKB-ARBA"/>
</dbReference>
<dbReference type="InterPro" id="IPR052511">
    <property type="entry name" value="ATP-dep_Helicase"/>
</dbReference>
<protein>
    <submittedName>
        <fullName evidence="12">Putative ATP-dependent helicase</fullName>
    </submittedName>
</protein>
<dbReference type="Pfam" id="PF08494">
    <property type="entry name" value="DEAD_assoc"/>
    <property type="match status" value="1"/>
</dbReference>
<evidence type="ECO:0000259" key="11">
    <source>
        <dbReference type="PROSITE" id="PS51194"/>
    </source>
</evidence>
<dbReference type="AlphaFoldDB" id="A0A401HAL1"/>
<organism evidence="12 13">
    <name type="scientific">Aeropyrum pernix</name>
    <dbReference type="NCBI Taxonomy" id="56636"/>
    <lineage>
        <taxon>Archaea</taxon>
        <taxon>Thermoproteota</taxon>
        <taxon>Thermoprotei</taxon>
        <taxon>Desulfurococcales</taxon>
        <taxon>Desulfurococcaceae</taxon>
        <taxon>Aeropyrum</taxon>
    </lineage>
</organism>
<keyword evidence="4 12" id="KW-0347">Helicase</keyword>
<dbReference type="GO" id="GO:0016887">
    <property type="term" value="F:ATP hydrolysis activity"/>
    <property type="evidence" value="ECO:0007669"/>
    <property type="project" value="TreeGrafter"/>
</dbReference>
<evidence type="ECO:0000256" key="9">
    <source>
        <dbReference type="ARBA" id="ARBA00093467"/>
    </source>
</evidence>
<evidence type="ECO:0000256" key="8">
    <source>
        <dbReference type="ARBA" id="ARBA00023235"/>
    </source>
</evidence>
<dbReference type="InterPro" id="IPR011545">
    <property type="entry name" value="DEAD/DEAH_box_helicase_dom"/>
</dbReference>
<dbReference type="Proteomes" id="UP000291213">
    <property type="component" value="Unassembled WGS sequence"/>
</dbReference>
<gene>
    <name evidence="12" type="ORF">apy_12160</name>
</gene>
<evidence type="ECO:0000259" key="10">
    <source>
        <dbReference type="PROSITE" id="PS51192"/>
    </source>
</evidence>
<dbReference type="InterPro" id="IPR013701">
    <property type="entry name" value="Lhr-like_DEAD/DEAH_assoc"/>
</dbReference>
<dbReference type="Pfam" id="PF19306">
    <property type="entry name" value="WHD_Lhr"/>
    <property type="match status" value="1"/>
</dbReference>
<dbReference type="Gene3D" id="3.40.50.300">
    <property type="entry name" value="P-loop containing nucleotide triphosphate hydrolases"/>
    <property type="match status" value="2"/>
</dbReference>
<dbReference type="PROSITE" id="PS51194">
    <property type="entry name" value="HELICASE_CTER"/>
    <property type="match status" value="1"/>
</dbReference>
<dbReference type="PANTHER" id="PTHR47962:SF5">
    <property type="entry name" value="ATP-DEPENDENT HELICASE LHR-RELATED"/>
    <property type="match status" value="1"/>
</dbReference>
<dbReference type="InterPro" id="IPR014001">
    <property type="entry name" value="Helicase_ATP-bd"/>
</dbReference>
<evidence type="ECO:0000256" key="2">
    <source>
        <dbReference type="ARBA" id="ARBA00022763"/>
    </source>
</evidence>
<dbReference type="InterPro" id="IPR027417">
    <property type="entry name" value="P-loop_NTPase"/>
</dbReference>
<proteinExistence type="inferred from homology"/>
<accession>A0A401HAL1</accession>
<dbReference type="SMART" id="SM00487">
    <property type="entry name" value="DEXDc"/>
    <property type="match status" value="1"/>
</dbReference>
<evidence type="ECO:0000313" key="13">
    <source>
        <dbReference type="Proteomes" id="UP000291213"/>
    </source>
</evidence>
<comment type="caution">
    <text evidence="12">The sequence shown here is derived from an EMBL/GenBank/DDBJ whole genome shotgun (WGS) entry which is preliminary data.</text>
</comment>
<keyword evidence="8" id="KW-0413">Isomerase</keyword>
<evidence type="ECO:0000313" key="12">
    <source>
        <dbReference type="EMBL" id="GBF09491.1"/>
    </source>
</evidence>
<comment type="similarity">
    <text evidence="9">Belongs to the Lhr helicase family. Lhr-Core subfamily.</text>
</comment>
<dbReference type="EMBL" id="BDMD01000071">
    <property type="protein sequence ID" value="GBF09491.1"/>
    <property type="molecule type" value="Genomic_DNA"/>
</dbReference>
<keyword evidence="2" id="KW-0227">DNA damage</keyword>
<keyword evidence="5" id="KW-0067">ATP-binding</keyword>
<dbReference type="GO" id="GO:0006281">
    <property type="term" value="P:DNA repair"/>
    <property type="evidence" value="ECO:0007669"/>
    <property type="project" value="UniProtKB-KW"/>
</dbReference>
<dbReference type="SMART" id="SM00490">
    <property type="entry name" value="HELICc"/>
    <property type="match status" value="1"/>
</dbReference>
<evidence type="ECO:0000256" key="4">
    <source>
        <dbReference type="ARBA" id="ARBA00022806"/>
    </source>
</evidence>
<reference evidence="12 13" key="1">
    <citation type="submission" date="2017-02" db="EMBL/GenBank/DDBJ databases">
        <title>isolation and characterization of a novel temperate virus Aeropyrum globular virus 1 infecting hyperthermophilic archaeon Aeropyrum.</title>
        <authorList>
            <person name="Yumiya M."/>
            <person name="Yoshida T."/>
            <person name="Sako Y."/>
        </authorList>
    </citation>
    <scope>NUCLEOTIDE SEQUENCE [LARGE SCALE GENOMIC DNA]</scope>
    <source>
        <strain evidence="12 13">YK1-12-2013</strain>
    </source>
</reference>
<dbReference type="Pfam" id="PF00270">
    <property type="entry name" value="DEAD"/>
    <property type="match status" value="1"/>
</dbReference>
<name>A0A401HAL1_AERPX</name>
<feature type="domain" description="Helicase ATP-binding" evidence="10">
    <location>
        <begin position="30"/>
        <end position="210"/>
    </location>
</feature>